<name>A0A6M3IQY5_9ZZZZ</name>
<evidence type="ECO:0000313" key="1">
    <source>
        <dbReference type="EMBL" id="QJA59990.1"/>
    </source>
</evidence>
<dbReference type="AlphaFoldDB" id="A0A6M3IQY5"/>
<accession>A0A6M3IQY5</accession>
<gene>
    <name evidence="1" type="ORF">MM415B01211_0022</name>
</gene>
<sequence>MYGVEKGKKNKGGKMVKFKAGDSARFKYQPNVRVFILEVLEQTCYAGVAQTWYTVRQYKSEKIEGGVGRDFFKVSAIELEPIPKPYFTTINKC</sequence>
<dbReference type="EMBL" id="MT141391">
    <property type="protein sequence ID" value="QJA59990.1"/>
    <property type="molecule type" value="Genomic_DNA"/>
</dbReference>
<organism evidence="1">
    <name type="scientific">viral metagenome</name>
    <dbReference type="NCBI Taxonomy" id="1070528"/>
    <lineage>
        <taxon>unclassified sequences</taxon>
        <taxon>metagenomes</taxon>
        <taxon>organismal metagenomes</taxon>
    </lineage>
</organism>
<protein>
    <submittedName>
        <fullName evidence="1">Uncharacterized protein</fullName>
    </submittedName>
</protein>
<proteinExistence type="predicted"/>
<reference evidence="1" key="1">
    <citation type="submission" date="2020-03" db="EMBL/GenBank/DDBJ databases">
        <title>The deep terrestrial virosphere.</title>
        <authorList>
            <person name="Holmfeldt K."/>
            <person name="Nilsson E."/>
            <person name="Simone D."/>
            <person name="Lopez-Fernandez M."/>
            <person name="Wu X."/>
            <person name="de Brujin I."/>
            <person name="Lundin D."/>
            <person name="Andersson A."/>
            <person name="Bertilsson S."/>
            <person name="Dopson M."/>
        </authorList>
    </citation>
    <scope>NUCLEOTIDE SEQUENCE</scope>
    <source>
        <strain evidence="1">MM415B01211</strain>
    </source>
</reference>